<keyword evidence="8 11" id="KW-1133">Transmembrane helix</keyword>
<organism evidence="13 14">
    <name type="scientific">Companilactobacillus allii</name>
    <dbReference type="NCBI Taxonomy" id="1847728"/>
    <lineage>
        <taxon>Bacteria</taxon>
        <taxon>Bacillati</taxon>
        <taxon>Bacillota</taxon>
        <taxon>Bacilli</taxon>
        <taxon>Lactobacillales</taxon>
        <taxon>Lactobacillaceae</taxon>
        <taxon>Companilactobacillus</taxon>
    </lineage>
</organism>
<evidence type="ECO:0000313" key="13">
    <source>
        <dbReference type="EMBL" id="APX72272.1"/>
    </source>
</evidence>
<dbReference type="RefSeq" id="WP_076615094.1">
    <property type="nucleotide sequence ID" value="NZ_CP019323.1"/>
</dbReference>
<dbReference type="STRING" id="1847728.BTM29_06735"/>
<evidence type="ECO:0000256" key="8">
    <source>
        <dbReference type="ARBA" id="ARBA00022989"/>
    </source>
</evidence>
<evidence type="ECO:0000256" key="9">
    <source>
        <dbReference type="ARBA" id="ARBA00023012"/>
    </source>
</evidence>
<dbReference type="Gene3D" id="3.30.565.10">
    <property type="entry name" value="Histidine kinase-like ATPase, C-terminal domain"/>
    <property type="match status" value="1"/>
</dbReference>
<dbReference type="InterPro" id="IPR036890">
    <property type="entry name" value="HATPase_C_sf"/>
</dbReference>
<dbReference type="InterPro" id="IPR005467">
    <property type="entry name" value="His_kinase_dom"/>
</dbReference>
<dbReference type="EC" id="2.7.13.3" evidence="3"/>
<evidence type="ECO:0000256" key="6">
    <source>
        <dbReference type="ARBA" id="ARBA00022692"/>
    </source>
</evidence>
<dbReference type="Proteomes" id="UP000187499">
    <property type="component" value="Chromosome"/>
</dbReference>
<keyword evidence="10 11" id="KW-0472">Membrane</keyword>
<evidence type="ECO:0000313" key="14">
    <source>
        <dbReference type="Proteomes" id="UP000187499"/>
    </source>
</evidence>
<protein>
    <recommendedName>
        <fullName evidence="3">histidine kinase</fullName>
        <ecNumber evidence="3">2.7.13.3</ecNumber>
    </recommendedName>
</protein>
<dbReference type="PANTHER" id="PTHR45453:SF2">
    <property type="entry name" value="HISTIDINE KINASE"/>
    <property type="match status" value="1"/>
</dbReference>
<gene>
    <name evidence="13" type="ORF">BTM29_06735</name>
</gene>
<evidence type="ECO:0000256" key="5">
    <source>
        <dbReference type="ARBA" id="ARBA00022679"/>
    </source>
</evidence>
<feature type="transmembrane region" description="Helical" evidence="11">
    <location>
        <begin position="12"/>
        <end position="30"/>
    </location>
</feature>
<keyword evidence="5" id="KW-0808">Transferase</keyword>
<dbReference type="Pfam" id="PF02518">
    <property type="entry name" value="HATPase_c"/>
    <property type="match status" value="1"/>
</dbReference>
<feature type="domain" description="Histidine kinase" evidence="12">
    <location>
        <begin position="123"/>
        <end position="327"/>
    </location>
</feature>
<evidence type="ECO:0000256" key="4">
    <source>
        <dbReference type="ARBA" id="ARBA00022475"/>
    </source>
</evidence>
<dbReference type="InterPro" id="IPR003594">
    <property type="entry name" value="HATPase_dom"/>
</dbReference>
<feature type="transmembrane region" description="Helical" evidence="11">
    <location>
        <begin position="42"/>
        <end position="60"/>
    </location>
</feature>
<comment type="subcellular location">
    <subcellularLocation>
        <location evidence="2">Cell membrane</location>
        <topology evidence="2">Multi-pass membrane protein</topology>
    </subcellularLocation>
</comment>
<dbReference type="InterPro" id="IPR050351">
    <property type="entry name" value="BphY/WalK/GraS-like"/>
</dbReference>
<sequence>MSFLKYLRDHLLALLAILLGVTFIEAILFLDPKVKFQTGTLIYSWIISVIFVSVGLILSYHRKKSWYKLLDNYQEDLSKELHGAQNKEQRFVQDKINNIVLEYRKELTELYQNQHDQQEYTESWVHDIKVPLAALKLAQDSDLNEDLVDEEIDKIDYLVDQALYFARLNNFSNDYLIQEQDLNNIVKASIRSNKRMFISKRIGISIDVTDKKILTDEKWLNFILNQIITNSLKYTDPGGKIDIFTSDDNNSIKLHIKDNGVGIANKDISRVFTKGFTGDNGRKFGSKSTGMGLYLVKKMVDNLGHQITLNSQVGVGTEIVITFLDLPYYQG</sequence>
<keyword evidence="9" id="KW-0902">Two-component regulatory system</keyword>
<keyword evidence="7" id="KW-0418">Kinase</keyword>
<evidence type="ECO:0000256" key="1">
    <source>
        <dbReference type="ARBA" id="ARBA00000085"/>
    </source>
</evidence>
<dbReference type="SUPFAM" id="SSF55874">
    <property type="entry name" value="ATPase domain of HSP90 chaperone/DNA topoisomerase II/histidine kinase"/>
    <property type="match status" value="1"/>
</dbReference>
<keyword evidence="4" id="KW-1003">Cell membrane</keyword>
<dbReference type="GO" id="GO:0004721">
    <property type="term" value="F:phosphoprotein phosphatase activity"/>
    <property type="evidence" value="ECO:0007669"/>
    <property type="project" value="TreeGrafter"/>
</dbReference>
<evidence type="ECO:0000256" key="3">
    <source>
        <dbReference type="ARBA" id="ARBA00012438"/>
    </source>
</evidence>
<dbReference type="SMART" id="SM00387">
    <property type="entry name" value="HATPase_c"/>
    <property type="match status" value="1"/>
</dbReference>
<dbReference type="GO" id="GO:0016036">
    <property type="term" value="P:cellular response to phosphate starvation"/>
    <property type="evidence" value="ECO:0007669"/>
    <property type="project" value="TreeGrafter"/>
</dbReference>
<reference evidence="14" key="1">
    <citation type="submission" date="2016-12" db="EMBL/GenBank/DDBJ databases">
        <authorList>
            <person name="Jung M.Y."/>
            <person name="Lee S.H."/>
        </authorList>
    </citation>
    <scope>NUCLEOTIDE SEQUENCE [LARGE SCALE GENOMIC DNA]</scope>
    <source>
        <strain evidence="14">WiKim39</strain>
    </source>
</reference>
<keyword evidence="14" id="KW-1185">Reference proteome</keyword>
<evidence type="ECO:0000256" key="7">
    <source>
        <dbReference type="ARBA" id="ARBA00022777"/>
    </source>
</evidence>
<dbReference type="PRINTS" id="PR00344">
    <property type="entry name" value="BCTRLSENSOR"/>
</dbReference>
<keyword evidence="6 11" id="KW-0812">Transmembrane</keyword>
<comment type="catalytic activity">
    <reaction evidence="1">
        <text>ATP + protein L-histidine = ADP + protein N-phospho-L-histidine.</text>
        <dbReference type="EC" id="2.7.13.3"/>
    </reaction>
</comment>
<accession>A0A1P8Q308</accession>
<dbReference type="InterPro" id="IPR004358">
    <property type="entry name" value="Sig_transdc_His_kin-like_C"/>
</dbReference>
<dbReference type="PANTHER" id="PTHR45453">
    <property type="entry name" value="PHOSPHATE REGULON SENSOR PROTEIN PHOR"/>
    <property type="match status" value="1"/>
</dbReference>
<evidence type="ECO:0000256" key="2">
    <source>
        <dbReference type="ARBA" id="ARBA00004651"/>
    </source>
</evidence>
<name>A0A1P8Q308_9LACO</name>
<evidence type="ECO:0000256" key="11">
    <source>
        <dbReference type="SAM" id="Phobius"/>
    </source>
</evidence>
<dbReference type="OrthoDB" id="9780487at2"/>
<dbReference type="GO" id="GO:0005886">
    <property type="term" value="C:plasma membrane"/>
    <property type="evidence" value="ECO:0007669"/>
    <property type="project" value="UniProtKB-SubCell"/>
</dbReference>
<dbReference type="KEGG" id="lalw:BTM29_06735"/>
<dbReference type="AlphaFoldDB" id="A0A1P8Q308"/>
<dbReference type="EMBL" id="CP019323">
    <property type="protein sequence ID" value="APX72272.1"/>
    <property type="molecule type" value="Genomic_DNA"/>
</dbReference>
<evidence type="ECO:0000256" key="10">
    <source>
        <dbReference type="ARBA" id="ARBA00023136"/>
    </source>
</evidence>
<proteinExistence type="predicted"/>
<dbReference type="PROSITE" id="PS50109">
    <property type="entry name" value="HIS_KIN"/>
    <property type="match status" value="1"/>
</dbReference>
<evidence type="ECO:0000259" key="12">
    <source>
        <dbReference type="PROSITE" id="PS50109"/>
    </source>
</evidence>
<dbReference type="GO" id="GO:0000155">
    <property type="term" value="F:phosphorelay sensor kinase activity"/>
    <property type="evidence" value="ECO:0007669"/>
    <property type="project" value="TreeGrafter"/>
</dbReference>